<dbReference type="CDD" id="cd00118">
    <property type="entry name" value="LysM"/>
    <property type="match status" value="1"/>
</dbReference>
<dbReference type="AlphaFoldDB" id="A0AA44BCN8"/>
<feature type="compositionally biased region" description="Acidic residues" evidence="2">
    <location>
        <begin position="253"/>
        <end position="279"/>
    </location>
</feature>
<organism evidence="5 6">
    <name type="scientific">Isachenkonia alkalipeptolytica</name>
    <dbReference type="NCBI Taxonomy" id="2565777"/>
    <lineage>
        <taxon>Bacteria</taxon>
        <taxon>Bacillati</taxon>
        <taxon>Bacillota</taxon>
        <taxon>Clostridia</taxon>
        <taxon>Eubacteriales</taxon>
        <taxon>Clostridiaceae</taxon>
        <taxon>Isachenkonia</taxon>
    </lineage>
</organism>
<feature type="transmembrane region" description="Helical" evidence="3">
    <location>
        <begin position="20"/>
        <end position="42"/>
    </location>
</feature>
<comment type="caution">
    <text evidence="5">The sequence shown here is derived from an EMBL/GenBank/DDBJ whole genome shotgun (WGS) entry which is preliminary data.</text>
</comment>
<dbReference type="RefSeq" id="WP_160719008.1">
    <property type="nucleotide sequence ID" value="NZ_SUMG01000002.1"/>
</dbReference>
<evidence type="ECO:0000259" key="4">
    <source>
        <dbReference type="PROSITE" id="PS51782"/>
    </source>
</evidence>
<dbReference type="InterPro" id="IPR018392">
    <property type="entry name" value="LysM"/>
</dbReference>
<evidence type="ECO:0000313" key="5">
    <source>
        <dbReference type="EMBL" id="NBG87524.1"/>
    </source>
</evidence>
<accession>A0AA44BCN8</accession>
<reference evidence="5 6" key="1">
    <citation type="submission" date="2019-04" db="EMBL/GenBank/DDBJ databases">
        <title>Isachenkonia alkalipeptolytica gen. nov. sp. nov. a new anaerobic, alkiliphilic organothrophic bacterium capable to reduce synthesized ferrihydrite isolated from a soda lake.</title>
        <authorList>
            <person name="Toshchakov S.V."/>
            <person name="Zavarzina D.G."/>
            <person name="Zhilina T.N."/>
            <person name="Kostrikina N.A."/>
            <person name="Kublanov I.V."/>
        </authorList>
    </citation>
    <scope>NUCLEOTIDE SEQUENCE [LARGE SCALE GENOMIC DNA]</scope>
    <source>
        <strain evidence="5 6">Z-1701</strain>
    </source>
</reference>
<dbReference type="EMBL" id="SUMG01000002">
    <property type="protein sequence ID" value="NBG87524.1"/>
    <property type="molecule type" value="Genomic_DNA"/>
</dbReference>
<dbReference type="InterPro" id="IPR036779">
    <property type="entry name" value="LysM_dom_sf"/>
</dbReference>
<evidence type="ECO:0000256" key="1">
    <source>
        <dbReference type="SAM" id="Coils"/>
    </source>
</evidence>
<keyword evidence="3" id="KW-1133">Transmembrane helix</keyword>
<evidence type="ECO:0000256" key="2">
    <source>
        <dbReference type="SAM" id="MobiDB-lite"/>
    </source>
</evidence>
<proteinExistence type="predicted"/>
<gene>
    <name evidence="5" type="ORF">ISALK_03335</name>
</gene>
<sequence length="334" mass="38782">MAPKKQGGSGKKLTKREQILLLILLIAVVGFGYVYFMLLPMMDEIELQKTELDVLETEYNQMRDLVDREEEITQDYEALREEIGVYHDEFFPTTNQEHFIKVLELDFLADNDLNVPALTFQRPEVMSFGEGDQELQSEVYHTRIALPYEGSYEGLRELIRRLEEYDQKVRINNLSITEDQEDDIYFGNMLIELYSIPQEDYIYPWEADLPNYAQASAYDRSLFYFSEVGEEPEENDVEDPDEEEPDNGNGDNGNEEADDPEEDDDDEADDDDDDEDPADPGDYMTYRVEPGDTLNQISLDFYGTTAYVGEIMELNDITNPRRLLWGTTIRLPRP</sequence>
<keyword evidence="6" id="KW-1185">Reference proteome</keyword>
<dbReference type="Gene3D" id="3.10.350.10">
    <property type="entry name" value="LysM domain"/>
    <property type="match status" value="1"/>
</dbReference>
<feature type="coiled-coil region" evidence="1">
    <location>
        <begin position="45"/>
        <end position="82"/>
    </location>
</feature>
<feature type="region of interest" description="Disordered" evidence="2">
    <location>
        <begin position="229"/>
        <end position="288"/>
    </location>
</feature>
<dbReference type="SMART" id="SM00257">
    <property type="entry name" value="LysM"/>
    <property type="match status" value="1"/>
</dbReference>
<keyword evidence="3" id="KW-0812">Transmembrane</keyword>
<dbReference type="Proteomes" id="UP000449710">
    <property type="component" value="Unassembled WGS sequence"/>
</dbReference>
<protein>
    <submittedName>
        <fullName evidence="5">LysM peptidoglycan-binding domain-containing protein</fullName>
    </submittedName>
</protein>
<dbReference type="Pfam" id="PF01476">
    <property type="entry name" value="LysM"/>
    <property type="match status" value="1"/>
</dbReference>
<name>A0AA44BCN8_9CLOT</name>
<evidence type="ECO:0000313" key="6">
    <source>
        <dbReference type="Proteomes" id="UP000449710"/>
    </source>
</evidence>
<feature type="domain" description="LysM" evidence="4">
    <location>
        <begin position="284"/>
        <end position="331"/>
    </location>
</feature>
<feature type="compositionally biased region" description="Acidic residues" evidence="2">
    <location>
        <begin position="229"/>
        <end position="246"/>
    </location>
</feature>
<dbReference type="SUPFAM" id="SSF54106">
    <property type="entry name" value="LysM domain"/>
    <property type="match status" value="1"/>
</dbReference>
<keyword evidence="3" id="KW-0472">Membrane</keyword>
<keyword evidence="1" id="KW-0175">Coiled coil</keyword>
<dbReference type="PROSITE" id="PS51782">
    <property type="entry name" value="LYSM"/>
    <property type="match status" value="1"/>
</dbReference>
<evidence type="ECO:0000256" key="3">
    <source>
        <dbReference type="SAM" id="Phobius"/>
    </source>
</evidence>